<keyword evidence="2" id="KW-1185">Reference proteome</keyword>
<protein>
    <submittedName>
        <fullName evidence="1">Uncharacterized protein</fullName>
    </submittedName>
</protein>
<name>A0A2U2B761_9BACT</name>
<accession>A0A2U2B761</accession>
<dbReference type="Proteomes" id="UP000244956">
    <property type="component" value="Unassembled WGS sequence"/>
</dbReference>
<proteinExistence type="predicted"/>
<organism evidence="1 2">
    <name type="scientific">Marinilabilia rubra</name>
    <dbReference type="NCBI Taxonomy" id="2162893"/>
    <lineage>
        <taxon>Bacteria</taxon>
        <taxon>Pseudomonadati</taxon>
        <taxon>Bacteroidota</taxon>
        <taxon>Bacteroidia</taxon>
        <taxon>Marinilabiliales</taxon>
        <taxon>Marinilabiliaceae</taxon>
        <taxon>Marinilabilia</taxon>
    </lineage>
</organism>
<gene>
    <name evidence="1" type="ORF">DDZ16_12990</name>
</gene>
<evidence type="ECO:0000313" key="2">
    <source>
        <dbReference type="Proteomes" id="UP000244956"/>
    </source>
</evidence>
<evidence type="ECO:0000313" key="1">
    <source>
        <dbReference type="EMBL" id="PWD98910.1"/>
    </source>
</evidence>
<sequence>MFEKKTNFYTKVNCRSALPLWLQRNPLLKDADCRSALPLCLQRNPQLLGSNKAVELCGYPAKANLQFAFL</sequence>
<dbReference type="AlphaFoldDB" id="A0A2U2B761"/>
<dbReference type="EMBL" id="QEWP01000010">
    <property type="protein sequence ID" value="PWD98910.1"/>
    <property type="molecule type" value="Genomic_DNA"/>
</dbReference>
<comment type="caution">
    <text evidence="1">The sequence shown here is derived from an EMBL/GenBank/DDBJ whole genome shotgun (WGS) entry which is preliminary data.</text>
</comment>
<reference evidence="1 2" key="1">
    <citation type="submission" date="2018-05" db="EMBL/GenBank/DDBJ databases">
        <title>Marinilabilia rubrum sp. nov., isolated from saltern sediment.</title>
        <authorList>
            <person name="Zhang R."/>
        </authorList>
    </citation>
    <scope>NUCLEOTIDE SEQUENCE [LARGE SCALE GENOMIC DNA]</scope>
    <source>
        <strain evidence="1 2">WTE16</strain>
    </source>
</reference>